<evidence type="ECO:0000313" key="2">
    <source>
        <dbReference type="Proteomes" id="UP001153076"/>
    </source>
</evidence>
<organism evidence="1 2">
    <name type="scientific">Carnegiea gigantea</name>
    <dbReference type="NCBI Taxonomy" id="171969"/>
    <lineage>
        <taxon>Eukaryota</taxon>
        <taxon>Viridiplantae</taxon>
        <taxon>Streptophyta</taxon>
        <taxon>Embryophyta</taxon>
        <taxon>Tracheophyta</taxon>
        <taxon>Spermatophyta</taxon>
        <taxon>Magnoliopsida</taxon>
        <taxon>eudicotyledons</taxon>
        <taxon>Gunneridae</taxon>
        <taxon>Pentapetalae</taxon>
        <taxon>Caryophyllales</taxon>
        <taxon>Cactineae</taxon>
        <taxon>Cactaceae</taxon>
        <taxon>Cactoideae</taxon>
        <taxon>Echinocereeae</taxon>
        <taxon>Carnegiea</taxon>
    </lineage>
</organism>
<name>A0A9Q1QH57_9CARY</name>
<proteinExistence type="predicted"/>
<reference evidence="1" key="1">
    <citation type="submission" date="2022-04" db="EMBL/GenBank/DDBJ databases">
        <title>Carnegiea gigantea Genome sequencing and assembly v2.</title>
        <authorList>
            <person name="Copetti D."/>
            <person name="Sanderson M.J."/>
            <person name="Burquez A."/>
            <person name="Wojciechowski M.F."/>
        </authorList>
    </citation>
    <scope>NUCLEOTIDE SEQUENCE</scope>
    <source>
        <strain evidence="1">SGP5-SGP5p</strain>
        <tissue evidence="1">Aerial part</tissue>
    </source>
</reference>
<dbReference type="EMBL" id="JAKOGI010000195">
    <property type="protein sequence ID" value="KAJ8440250.1"/>
    <property type="molecule type" value="Genomic_DNA"/>
</dbReference>
<dbReference type="Proteomes" id="UP001153076">
    <property type="component" value="Unassembled WGS sequence"/>
</dbReference>
<keyword evidence="2" id="KW-1185">Reference proteome</keyword>
<accession>A0A9Q1QH57</accession>
<gene>
    <name evidence="1" type="ORF">Cgig2_001585</name>
</gene>
<comment type="caution">
    <text evidence="1">The sequence shown here is derived from an EMBL/GenBank/DDBJ whole genome shotgun (WGS) entry which is preliminary data.</text>
</comment>
<evidence type="ECO:0000313" key="1">
    <source>
        <dbReference type="EMBL" id="KAJ8440250.1"/>
    </source>
</evidence>
<dbReference type="AlphaFoldDB" id="A0A9Q1QH57"/>
<protein>
    <submittedName>
        <fullName evidence="1">Uncharacterized protein</fullName>
    </submittedName>
</protein>
<sequence length="158" mass="17903">MLEYNQYTYLVSISYDDIGTMSSNSKPKWSAARVDPVLHHYVRSRLAQLDSLDPPISTPGNFMTTMTDTFLQQVTEQVKKTMEVVSFMRPLPTFDYVPTTGCGPFHKHAPIESLRRSGDVREIARLERNGRSRKENNDRSVGGDAWQIIQARQALPAA</sequence>